<dbReference type="GO" id="GO:0004843">
    <property type="term" value="F:cysteine-type deubiquitinase activity"/>
    <property type="evidence" value="ECO:0007669"/>
    <property type="project" value="TreeGrafter"/>
</dbReference>
<dbReference type="GO" id="GO:0016579">
    <property type="term" value="P:protein deubiquitination"/>
    <property type="evidence" value="ECO:0007669"/>
    <property type="project" value="TreeGrafter"/>
</dbReference>
<keyword evidence="4" id="KW-1185">Reference proteome</keyword>
<feature type="domain" description="OTU" evidence="2">
    <location>
        <begin position="116"/>
        <end position="251"/>
    </location>
</feature>
<evidence type="ECO:0000313" key="3">
    <source>
        <dbReference type="EMBL" id="PRT53941.1"/>
    </source>
</evidence>
<name>A0A2T0FG21_9ASCO</name>
<dbReference type="Proteomes" id="UP000238350">
    <property type="component" value="Unassembled WGS sequence"/>
</dbReference>
<dbReference type="SUPFAM" id="SSF54001">
    <property type="entry name" value="Cysteine proteinases"/>
    <property type="match status" value="1"/>
</dbReference>
<dbReference type="EMBL" id="NDIQ01000001">
    <property type="protein sequence ID" value="PRT53941.1"/>
    <property type="molecule type" value="Genomic_DNA"/>
</dbReference>
<dbReference type="AlphaFoldDB" id="A0A2T0FG21"/>
<proteinExistence type="predicted"/>
<dbReference type="Pfam" id="PF02338">
    <property type="entry name" value="OTU"/>
    <property type="match status" value="1"/>
</dbReference>
<dbReference type="InterPro" id="IPR003323">
    <property type="entry name" value="OTU_dom"/>
</dbReference>
<organism evidence="3 4">
    <name type="scientific">Wickerhamiella sorbophila</name>
    <dbReference type="NCBI Taxonomy" id="45607"/>
    <lineage>
        <taxon>Eukaryota</taxon>
        <taxon>Fungi</taxon>
        <taxon>Dikarya</taxon>
        <taxon>Ascomycota</taxon>
        <taxon>Saccharomycotina</taxon>
        <taxon>Dipodascomycetes</taxon>
        <taxon>Dipodascales</taxon>
        <taxon>Trichomonascaceae</taxon>
        <taxon>Wickerhamiella</taxon>
    </lineage>
</organism>
<dbReference type="InterPro" id="IPR038765">
    <property type="entry name" value="Papain-like_cys_pep_sf"/>
</dbReference>
<feature type="region of interest" description="Disordered" evidence="1">
    <location>
        <begin position="46"/>
        <end position="76"/>
    </location>
</feature>
<dbReference type="PANTHER" id="PTHR12419:SF10">
    <property type="entry name" value="DEUBIQUITINASE OTUD6B"/>
    <property type="match status" value="1"/>
</dbReference>
<reference evidence="3 4" key="1">
    <citation type="submission" date="2017-04" db="EMBL/GenBank/DDBJ databases">
        <title>Genome sequencing of [Candida] sorbophila.</title>
        <authorList>
            <person name="Ahn J.O."/>
        </authorList>
    </citation>
    <scope>NUCLEOTIDE SEQUENCE [LARGE SCALE GENOMIC DNA]</scope>
    <source>
        <strain evidence="3 4">DS02</strain>
    </source>
</reference>
<evidence type="ECO:0000256" key="1">
    <source>
        <dbReference type="SAM" id="MobiDB-lite"/>
    </source>
</evidence>
<sequence length="261" mass="28995">MGKAKTKPQPELEYREEAQDDAVELAAQLLEEMGISESTLAGQEIAKDVVKSELSPTVPGPQQPQPRRNRRKEKITARNKALSELVAEAEVEAGNMPNHRRRELEAMAAKIAGDGLEVFEIEADGHCLFASIADQLDQRMSLVVDVKTLRSKAAEHIRKHPKEFASFLLDEKTGELIDIDTYCDTLENTAMWGGEIEIQALSEVFSTPIKVYFASQPVMTVNEEAAGEPLFLAYYTKIFGLGAHYNSLRDQSDLPEAFVDT</sequence>
<protein>
    <submittedName>
        <fullName evidence="3">Ubiquitin thioesterase otu2</fullName>
    </submittedName>
</protein>
<dbReference type="STRING" id="45607.A0A2T0FG21"/>
<comment type="caution">
    <text evidence="3">The sequence shown here is derived from an EMBL/GenBank/DDBJ whole genome shotgun (WGS) entry which is preliminary data.</text>
</comment>
<evidence type="ECO:0000313" key="4">
    <source>
        <dbReference type="Proteomes" id="UP000238350"/>
    </source>
</evidence>
<dbReference type="Gene3D" id="3.90.70.80">
    <property type="match status" value="1"/>
</dbReference>
<dbReference type="PROSITE" id="PS50802">
    <property type="entry name" value="OTU"/>
    <property type="match status" value="1"/>
</dbReference>
<accession>A0A2T0FG21</accession>
<dbReference type="CDD" id="cd22762">
    <property type="entry name" value="OTU_fungi_OTU2-like"/>
    <property type="match status" value="1"/>
</dbReference>
<dbReference type="PANTHER" id="PTHR12419">
    <property type="entry name" value="OTU DOMAIN CONTAINING PROTEIN"/>
    <property type="match status" value="1"/>
</dbReference>
<evidence type="ECO:0000259" key="2">
    <source>
        <dbReference type="PROSITE" id="PS50802"/>
    </source>
</evidence>
<dbReference type="InterPro" id="IPR050704">
    <property type="entry name" value="Peptidase_C85-like"/>
</dbReference>
<gene>
    <name evidence="3" type="ORF">B9G98_01561</name>
</gene>
<dbReference type="OrthoDB" id="415023at2759"/>
<dbReference type="InterPro" id="IPR049771">
    <property type="entry name" value="OTU2-like_OTU"/>
</dbReference>
<dbReference type="GeneID" id="36515310"/>
<dbReference type="RefSeq" id="XP_024663887.1">
    <property type="nucleotide sequence ID" value="XM_024808119.1"/>
</dbReference>